<organism evidence="1">
    <name type="scientific">marine sediment metagenome</name>
    <dbReference type="NCBI Taxonomy" id="412755"/>
    <lineage>
        <taxon>unclassified sequences</taxon>
        <taxon>metagenomes</taxon>
        <taxon>ecological metagenomes</taxon>
    </lineage>
</organism>
<gene>
    <name evidence="1" type="ORF">LCGC14_1811120</name>
</gene>
<dbReference type="AlphaFoldDB" id="A0A0F9H9W5"/>
<sequence length="84" mass="9001">GRLLLRAGGIVRMVRPAAGDREGKTAAWFEVMLDEDATAAELAHALSALSVACRLCGREAKAFQDADIAGQYVQSARGWSSRPR</sequence>
<dbReference type="EMBL" id="LAZR01017592">
    <property type="protein sequence ID" value="KKL99771.1"/>
    <property type="molecule type" value="Genomic_DNA"/>
</dbReference>
<protein>
    <submittedName>
        <fullName evidence="1">Uncharacterized protein</fullName>
    </submittedName>
</protein>
<comment type="caution">
    <text evidence="1">The sequence shown here is derived from an EMBL/GenBank/DDBJ whole genome shotgun (WGS) entry which is preliminary data.</text>
</comment>
<evidence type="ECO:0000313" key="1">
    <source>
        <dbReference type="EMBL" id="KKL99771.1"/>
    </source>
</evidence>
<accession>A0A0F9H9W5</accession>
<feature type="non-terminal residue" evidence="1">
    <location>
        <position position="1"/>
    </location>
</feature>
<reference evidence="1" key="1">
    <citation type="journal article" date="2015" name="Nature">
        <title>Complex archaea that bridge the gap between prokaryotes and eukaryotes.</title>
        <authorList>
            <person name="Spang A."/>
            <person name="Saw J.H."/>
            <person name="Jorgensen S.L."/>
            <person name="Zaremba-Niedzwiedzka K."/>
            <person name="Martijn J."/>
            <person name="Lind A.E."/>
            <person name="van Eijk R."/>
            <person name="Schleper C."/>
            <person name="Guy L."/>
            <person name="Ettema T.J."/>
        </authorList>
    </citation>
    <scope>NUCLEOTIDE SEQUENCE</scope>
</reference>
<proteinExistence type="predicted"/>
<name>A0A0F9H9W5_9ZZZZ</name>